<dbReference type="GO" id="GO:0008757">
    <property type="term" value="F:S-adenosylmethionine-dependent methyltransferase activity"/>
    <property type="evidence" value="ECO:0007669"/>
    <property type="project" value="UniProtKB-ARBA"/>
</dbReference>
<comment type="similarity">
    <text evidence="1">Belongs to the methyltransferase superfamily. METL family.</text>
</comment>
<protein>
    <recommendedName>
        <fullName evidence="7">Methyltransferase-like protein</fullName>
    </recommendedName>
</protein>
<feature type="compositionally biased region" description="Polar residues" evidence="4">
    <location>
        <begin position="21"/>
        <end position="34"/>
    </location>
</feature>
<organism evidence="5 6">
    <name type="scientific">Triparma verrucosa</name>
    <dbReference type="NCBI Taxonomy" id="1606542"/>
    <lineage>
        <taxon>Eukaryota</taxon>
        <taxon>Sar</taxon>
        <taxon>Stramenopiles</taxon>
        <taxon>Ochrophyta</taxon>
        <taxon>Bolidophyceae</taxon>
        <taxon>Parmales</taxon>
        <taxon>Triparmaceae</taxon>
        <taxon>Triparma</taxon>
    </lineage>
</organism>
<feature type="region of interest" description="Disordered" evidence="4">
    <location>
        <begin position="21"/>
        <end position="69"/>
    </location>
</feature>
<proteinExistence type="inferred from homology"/>
<evidence type="ECO:0000256" key="4">
    <source>
        <dbReference type="SAM" id="MobiDB-lite"/>
    </source>
</evidence>
<keyword evidence="3" id="KW-0808">Transferase</keyword>
<name>A0A9W7CBQ3_9STRA</name>
<dbReference type="GO" id="GO:0008173">
    <property type="term" value="F:RNA methyltransferase activity"/>
    <property type="evidence" value="ECO:0007669"/>
    <property type="project" value="UniProtKB-ARBA"/>
</dbReference>
<feature type="compositionally biased region" description="Basic and acidic residues" evidence="4">
    <location>
        <begin position="393"/>
        <end position="403"/>
    </location>
</feature>
<evidence type="ECO:0000313" key="5">
    <source>
        <dbReference type="EMBL" id="GMI06992.1"/>
    </source>
</evidence>
<dbReference type="Proteomes" id="UP001165160">
    <property type="component" value="Unassembled WGS sequence"/>
</dbReference>
<evidence type="ECO:0000256" key="2">
    <source>
        <dbReference type="ARBA" id="ARBA00022603"/>
    </source>
</evidence>
<sequence>MTFEAGNHVDLYLMSVALSRSQSGPSKSNPSATYRTVLYGPNPSKVKKPKSNKGMTIEGPPKANESNDITQTDGELWMEDAMTQSEIDGRREKIDSLLRSNPTPKAHEAVSKKFEVNAGKHWDEFYKRNGDRFFKDRHYLEASYPALSTPNFVFIECGCGVGNALLPLLESNPSITVIGGDFSKTAVETVKRDERFISAQTENVEGGRMGRAFSEVWDITESPYPGTYKPKVGGEEVPFGAGFADAAMLLFCLSAIPPAKFDKSVSHVRHCIKDGGLLFFRDYGRLDDSQMHLLPSCLKDTGRILSPDTYVKQDGTICHYFDKEEVRDVFESNGFEVVELEWVRRQYMNRGEGKARRRTWLHGVFKKKIEGVVEGEEVGRAEGEAVEGNGATNEKEKEKEKGKKAAGSRKSCNVS</sequence>
<evidence type="ECO:0000256" key="3">
    <source>
        <dbReference type="ARBA" id="ARBA00022679"/>
    </source>
</evidence>
<comment type="caution">
    <text evidence="5">The sequence shown here is derived from an EMBL/GenBank/DDBJ whole genome shotgun (WGS) entry which is preliminary data.</text>
</comment>
<gene>
    <name evidence="5" type="ORF">TrVE_jg273</name>
</gene>
<keyword evidence="2" id="KW-0489">Methyltransferase</keyword>
<dbReference type="InterPro" id="IPR029063">
    <property type="entry name" value="SAM-dependent_MTases_sf"/>
</dbReference>
<dbReference type="PANTHER" id="PTHR22809">
    <property type="entry name" value="METHYLTRANSFERASE-RELATED"/>
    <property type="match status" value="1"/>
</dbReference>
<keyword evidence="6" id="KW-1185">Reference proteome</keyword>
<evidence type="ECO:0000313" key="6">
    <source>
        <dbReference type="Proteomes" id="UP001165160"/>
    </source>
</evidence>
<dbReference type="EMBL" id="BRXX01000358">
    <property type="protein sequence ID" value="GMI06992.1"/>
    <property type="molecule type" value="Genomic_DNA"/>
</dbReference>
<dbReference type="SUPFAM" id="SSF53335">
    <property type="entry name" value="S-adenosyl-L-methionine-dependent methyltransferases"/>
    <property type="match status" value="1"/>
</dbReference>
<dbReference type="Gene3D" id="3.40.50.150">
    <property type="entry name" value="Vaccinia Virus protein VP39"/>
    <property type="match status" value="1"/>
</dbReference>
<reference evidence="6" key="1">
    <citation type="journal article" date="2023" name="Commun. Biol.">
        <title>Genome analysis of Parmales, the sister group of diatoms, reveals the evolutionary specialization of diatoms from phago-mixotrophs to photoautotrophs.</title>
        <authorList>
            <person name="Ban H."/>
            <person name="Sato S."/>
            <person name="Yoshikawa S."/>
            <person name="Yamada K."/>
            <person name="Nakamura Y."/>
            <person name="Ichinomiya M."/>
            <person name="Sato N."/>
            <person name="Blanc-Mathieu R."/>
            <person name="Endo H."/>
            <person name="Kuwata A."/>
            <person name="Ogata H."/>
        </authorList>
    </citation>
    <scope>NUCLEOTIDE SEQUENCE [LARGE SCALE GENOMIC DNA]</scope>
    <source>
        <strain evidence="6">NIES 3699</strain>
    </source>
</reference>
<dbReference type="AlphaFoldDB" id="A0A9W7CBQ3"/>
<accession>A0A9W7CBQ3</accession>
<dbReference type="Pfam" id="PF13489">
    <property type="entry name" value="Methyltransf_23"/>
    <property type="match status" value="1"/>
</dbReference>
<evidence type="ECO:0008006" key="7">
    <source>
        <dbReference type="Google" id="ProtNLM"/>
    </source>
</evidence>
<evidence type="ECO:0000256" key="1">
    <source>
        <dbReference type="ARBA" id="ARBA00009725"/>
    </source>
</evidence>
<dbReference type="InterPro" id="IPR026113">
    <property type="entry name" value="METTL2/6/8-like"/>
</dbReference>
<dbReference type="GO" id="GO:0032259">
    <property type="term" value="P:methylation"/>
    <property type="evidence" value="ECO:0007669"/>
    <property type="project" value="UniProtKB-KW"/>
</dbReference>
<feature type="region of interest" description="Disordered" evidence="4">
    <location>
        <begin position="377"/>
        <end position="415"/>
    </location>
</feature>
<dbReference type="PANTHER" id="PTHR22809:SF5">
    <property type="entry name" value="TRNA N(3)-METHYLCYTIDINE METHYLTRANSFERASE METTL6"/>
    <property type="match status" value="1"/>
</dbReference>